<dbReference type="PANTHER" id="PTHR45339:SF1">
    <property type="entry name" value="HYBRID SIGNAL TRANSDUCTION HISTIDINE KINASE J"/>
    <property type="match status" value="1"/>
</dbReference>
<dbReference type="GO" id="GO:0000160">
    <property type="term" value="P:phosphorelay signal transduction system"/>
    <property type="evidence" value="ECO:0007669"/>
    <property type="project" value="UniProtKB-KW"/>
</dbReference>
<name>X1PXY4_9ZZZZ</name>
<evidence type="ECO:0000313" key="5">
    <source>
        <dbReference type="EMBL" id="GAI43715.1"/>
    </source>
</evidence>
<dbReference type="PRINTS" id="PR00344">
    <property type="entry name" value="BCTRLSENSOR"/>
</dbReference>
<dbReference type="Pfam" id="PF00072">
    <property type="entry name" value="Response_reg"/>
    <property type="match status" value="1"/>
</dbReference>
<dbReference type="InterPro" id="IPR003594">
    <property type="entry name" value="HATPase_dom"/>
</dbReference>
<feature type="domain" description="Histidine kinase" evidence="3">
    <location>
        <begin position="1"/>
        <end position="149"/>
    </location>
</feature>
<keyword evidence="1" id="KW-0597">Phosphoprotein</keyword>
<dbReference type="InterPro" id="IPR001789">
    <property type="entry name" value="Sig_transdc_resp-reg_receiver"/>
</dbReference>
<proteinExistence type="predicted"/>
<dbReference type="Gene3D" id="3.30.565.10">
    <property type="entry name" value="Histidine kinase-like ATPase, C-terminal domain"/>
    <property type="match status" value="1"/>
</dbReference>
<feature type="domain" description="Response regulatory" evidence="4">
    <location>
        <begin position="187"/>
        <end position="260"/>
    </location>
</feature>
<dbReference type="AlphaFoldDB" id="X1PXY4"/>
<dbReference type="InterPro" id="IPR036890">
    <property type="entry name" value="HATPase_C_sf"/>
</dbReference>
<evidence type="ECO:0000259" key="4">
    <source>
        <dbReference type="PROSITE" id="PS50110"/>
    </source>
</evidence>
<dbReference type="Pfam" id="PF02518">
    <property type="entry name" value="HATPase_c"/>
    <property type="match status" value="1"/>
</dbReference>
<evidence type="ECO:0008006" key="6">
    <source>
        <dbReference type="Google" id="ProtNLM"/>
    </source>
</evidence>
<evidence type="ECO:0000256" key="1">
    <source>
        <dbReference type="ARBA" id="ARBA00022553"/>
    </source>
</evidence>
<dbReference type="GO" id="GO:0016772">
    <property type="term" value="F:transferase activity, transferring phosphorus-containing groups"/>
    <property type="evidence" value="ECO:0007669"/>
    <property type="project" value="InterPro"/>
</dbReference>
<evidence type="ECO:0000256" key="2">
    <source>
        <dbReference type="ARBA" id="ARBA00023012"/>
    </source>
</evidence>
<evidence type="ECO:0000259" key="3">
    <source>
        <dbReference type="PROSITE" id="PS50109"/>
    </source>
</evidence>
<dbReference type="PANTHER" id="PTHR45339">
    <property type="entry name" value="HYBRID SIGNAL TRANSDUCTION HISTIDINE KINASE J"/>
    <property type="match status" value="1"/>
</dbReference>
<gene>
    <name evidence="5" type="ORF">S06H3_44947</name>
</gene>
<sequence length="260" mass="28347">ADSIAHKADEKGLEFMSYLSPDVPSRLIGDPGRLRQVLVNLSGNALKFTNDGEIYIKGELAEDLGDKVKIRFLVKDTGIGIPKGKQATIFDSFTQADGSTTRTYGGTGLGTTISKQLTEMMGGEIGVESPADRNLKLETHNSTTQPLNHSTRIGGPGSAFSFTAVFTKQKGEKALLPKEEIDLSNLRVLVVDDNQTNRYILMEYLRAWGCLPVEAMGGKEALSILKESVSSREPFNLILTDFQMPEMGGFDLAKEIRATE</sequence>
<organism evidence="5">
    <name type="scientific">marine sediment metagenome</name>
    <dbReference type="NCBI Taxonomy" id="412755"/>
    <lineage>
        <taxon>unclassified sequences</taxon>
        <taxon>metagenomes</taxon>
        <taxon>ecological metagenomes</taxon>
    </lineage>
</organism>
<comment type="caution">
    <text evidence="5">The sequence shown here is derived from an EMBL/GenBank/DDBJ whole genome shotgun (WGS) entry which is preliminary data.</text>
</comment>
<feature type="non-terminal residue" evidence="5">
    <location>
        <position position="1"/>
    </location>
</feature>
<accession>X1PXY4</accession>
<dbReference type="SUPFAM" id="SSF52172">
    <property type="entry name" value="CheY-like"/>
    <property type="match status" value="1"/>
</dbReference>
<dbReference type="InterPro" id="IPR011006">
    <property type="entry name" value="CheY-like_superfamily"/>
</dbReference>
<dbReference type="Gene3D" id="3.40.50.2300">
    <property type="match status" value="1"/>
</dbReference>
<dbReference type="SUPFAM" id="SSF55874">
    <property type="entry name" value="ATPase domain of HSP90 chaperone/DNA topoisomerase II/histidine kinase"/>
    <property type="match status" value="1"/>
</dbReference>
<dbReference type="InterPro" id="IPR005467">
    <property type="entry name" value="His_kinase_dom"/>
</dbReference>
<dbReference type="EMBL" id="BARV01028008">
    <property type="protein sequence ID" value="GAI43715.1"/>
    <property type="molecule type" value="Genomic_DNA"/>
</dbReference>
<dbReference type="PROSITE" id="PS50109">
    <property type="entry name" value="HIS_KIN"/>
    <property type="match status" value="1"/>
</dbReference>
<feature type="non-terminal residue" evidence="5">
    <location>
        <position position="260"/>
    </location>
</feature>
<dbReference type="CDD" id="cd17546">
    <property type="entry name" value="REC_hyHK_CKI1_RcsC-like"/>
    <property type="match status" value="1"/>
</dbReference>
<reference evidence="5" key="1">
    <citation type="journal article" date="2014" name="Front. Microbiol.">
        <title>High frequency of phylogenetically diverse reductive dehalogenase-homologous genes in deep subseafloor sedimentary metagenomes.</title>
        <authorList>
            <person name="Kawai M."/>
            <person name="Futagami T."/>
            <person name="Toyoda A."/>
            <person name="Takaki Y."/>
            <person name="Nishi S."/>
            <person name="Hori S."/>
            <person name="Arai W."/>
            <person name="Tsubouchi T."/>
            <person name="Morono Y."/>
            <person name="Uchiyama I."/>
            <person name="Ito T."/>
            <person name="Fujiyama A."/>
            <person name="Inagaki F."/>
            <person name="Takami H."/>
        </authorList>
    </citation>
    <scope>NUCLEOTIDE SEQUENCE</scope>
    <source>
        <strain evidence="5">Expedition CK06-06</strain>
    </source>
</reference>
<dbReference type="PROSITE" id="PS50110">
    <property type="entry name" value="RESPONSE_REGULATORY"/>
    <property type="match status" value="1"/>
</dbReference>
<keyword evidence="2" id="KW-0902">Two-component regulatory system</keyword>
<dbReference type="InterPro" id="IPR004358">
    <property type="entry name" value="Sig_transdc_His_kin-like_C"/>
</dbReference>
<protein>
    <recommendedName>
        <fullName evidence="6">Response regulatory domain-containing protein</fullName>
    </recommendedName>
</protein>
<dbReference type="FunFam" id="3.30.565.10:FF:000010">
    <property type="entry name" value="Sensor histidine kinase RcsC"/>
    <property type="match status" value="1"/>
</dbReference>
<dbReference type="SMART" id="SM00387">
    <property type="entry name" value="HATPase_c"/>
    <property type="match status" value="1"/>
</dbReference>